<dbReference type="Gene3D" id="3.40.50.150">
    <property type="entry name" value="Vaccinia Virus protein VP39"/>
    <property type="match status" value="1"/>
</dbReference>
<dbReference type="CDD" id="cd02440">
    <property type="entry name" value="AdoMet_MTases"/>
    <property type="match status" value="1"/>
</dbReference>
<dbReference type="Pfam" id="PF13489">
    <property type="entry name" value="Methyltransf_23"/>
    <property type="match status" value="1"/>
</dbReference>
<accession>A0A2I8EMR7</accession>
<protein>
    <submittedName>
        <fullName evidence="1">Class I SAM-dependent methyltransferase</fullName>
    </submittedName>
</protein>
<dbReference type="GO" id="GO:0032259">
    <property type="term" value="P:methylation"/>
    <property type="evidence" value="ECO:0007669"/>
    <property type="project" value="UniProtKB-KW"/>
</dbReference>
<keyword evidence="1" id="KW-0808">Transferase</keyword>
<dbReference type="GO" id="GO:0008168">
    <property type="term" value="F:methyltransferase activity"/>
    <property type="evidence" value="ECO:0007669"/>
    <property type="project" value="UniProtKB-KW"/>
</dbReference>
<organism evidence="1 2">
    <name type="scientific">Paraburkholderia terrae</name>
    <dbReference type="NCBI Taxonomy" id="311230"/>
    <lineage>
        <taxon>Bacteria</taxon>
        <taxon>Pseudomonadati</taxon>
        <taxon>Pseudomonadota</taxon>
        <taxon>Betaproteobacteria</taxon>
        <taxon>Burkholderiales</taxon>
        <taxon>Burkholderiaceae</taxon>
        <taxon>Paraburkholderia</taxon>
    </lineage>
</organism>
<dbReference type="SUPFAM" id="SSF53335">
    <property type="entry name" value="S-adenosyl-L-methionine-dependent methyltransferases"/>
    <property type="match status" value="1"/>
</dbReference>
<gene>
    <name evidence="1" type="ORF">C2L65_15640</name>
</gene>
<dbReference type="KEGG" id="pter:C2L65_15640"/>
<proteinExistence type="predicted"/>
<evidence type="ECO:0000313" key="1">
    <source>
        <dbReference type="EMBL" id="AUT60897.1"/>
    </source>
</evidence>
<dbReference type="RefSeq" id="WP_042305122.1">
    <property type="nucleotide sequence ID" value="NZ_CP026111.1"/>
</dbReference>
<dbReference type="PANTHER" id="PTHR43861:SF6">
    <property type="entry name" value="METHYLTRANSFERASE TYPE 11"/>
    <property type="match status" value="1"/>
</dbReference>
<dbReference type="EMBL" id="CP026111">
    <property type="protein sequence ID" value="AUT60897.1"/>
    <property type="molecule type" value="Genomic_DNA"/>
</dbReference>
<dbReference type="PANTHER" id="PTHR43861">
    <property type="entry name" value="TRANS-ACONITATE 2-METHYLTRANSFERASE-RELATED"/>
    <property type="match status" value="1"/>
</dbReference>
<dbReference type="SUPFAM" id="SSF53756">
    <property type="entry name" value="UDP-Glycosyltransferase/glycogen phosphorylase"/>
    <property type="match status" value="1"/>
</dbReference>
<keyword evidence="1" id="KW-0489">Methyltransferase</keyword>
<sequence length="681" mass="74633">MKQKAIISLLWGKHFGALQQFLQMHEPMTVIASMGSLSPQMQEAIAQTGSTLVSIDGLAQDANAAQTVSAETQQLLGAFERHIQQQPEFCGFAADASDKLRPVVFESVKGDLPAIVQLLECLKRAAEQYDIALLVTNEDMTRVGKTATAWARAQGIPSVHLAHSIALVDPYTVHNELIADKLVVYGQRGIEGYRDLGVAAERLIATGNPAWDGYATLRKQKPACRQQLNTKYGLKPELPLVVFGTTWAANLSAHCIEDIYDASVRAFMIACESLKRAGIQINAVIKDRPSNATFGEKRCAEILVKLGASGDGYYYATDDTELFAAGADVLVAVDSNYLVEGMLAHTPVVNLMNTAGMLMGPCFEAETGVVEVEAHELASALQQILANPELRAGLLQLGQKRATHYNHNDGDGMATARVAQVLAGTAKGLAPRMQRHVWQQYLDVEQGEIAEGYHTPGRPNLVAMYSNDPAIVIDIGCAAGSTAALIKQRFPTSQVWGIEMNRAAAQVASSKIDRVLVGKFEDFDLEREGIAKGTLDGVLLADVLEHMYNPWDVMVKLRPYMSPKGQLVLSIPNVRNLMLMDDLSKGKWTYAAAGLLDITHIRFFTLAEIVKFVAETGYRIVRAEHAIDGRLRDLWNQNQAITAPTEINMDRMKLKDVTRDELLELCTIQFHLVLEKDPLQG</sequence>
<dbReference type="AlphaFoldDB" id="A0A2I8EMR7"/>
<dbReference type="InterPro" id="IPR029063">
    <property type="entry name" value="SAM-dependent_MTases_sf"/>
</dbReference>
<reference evidence="1 2" key="1">
    <citation type="submission" date="2018-01" db="EMBL/GenBank/DDBJ databases">
        <title>Species boundaries and ecological features among Paraburkholderia terrae DSMZ17804T, P. hospita DSMZ17164T and P. caribensis DSMZ13236T.</title>
        <authorList>
            <person name="Pratama A.A."/>
        </authorList>
    </citation>
    <scope>NUCLEOTIDE SEQUENCE [LARGE SCALE GENOMIC DNA]</scope>
    <source>
        <strain evidence="1 2">DSM 17804</strain>
    </source>
</reference>
<dbReference type="OrthoDB" id="9816564at2"/>
<evidence type="ECO:0000313" key="2">
    <source>
        <dbReference type="Proteomes" id="UP000243502"/>
    </source>
</evidence>
<dbReference type="Proteomes" id="UP000243502">
    <property type="component" value="Chromosome 1"/>
</dbReference>
<name>A0A2I8EMR7_9BURK</name>